<reference evidence="1" key="1">
    <citation type="submission" date="2023-12" db="EMBL/GenBank/DDBJ databases">
        <title>Isolation and Characterisation of Novel Lytic Bacteriophages for therapeutic applications in Prosthetic Joint Infections.</title>
        <authorList>
            <person name="Burton N."/>
            <person name="Melo L.D.R."/>
            <person name="Pearce B."/>
            <person name="Tadesse M.D."/>
            <person name="Vryonis E."/>
            <person name="Sagona A."/>
        </authorList>
    </citation>
    <scope>NUCLEOTIDE SEQUENCE</scope>
</reference>
<dbReference type="EMBL" id="PP034390">
    <property type="protein sequence ID" value="WRW34758.1"/>
    <property type="molecule type" value="Genomic_DNA"/>
</dbReference>
<proteinExistence type="predicted"/>
<evidence type="ECO:0000313" key="1">
    <source>
        <dbReference type="EMBL" id="WRW34758.1"/>
    </source>
</evidence>
<dbReference type="Proteomes" id="UP001432109">
    <property type="component" value="Segment"/>
</dbReference>
<sequence>MYMDFITECISRGDYVHVVITDKEVKFISDNATNVYPISMIDIEGLKEYIRFMNNFGSKITIGVE</sequence>
<organism evidence="1 2">
    <name type="scientific">Staphylococcus phage CF5</name>
    <dbReference type="NCBI Taxonomy" id="3113739"/>
    <lineage>
        <taxon>Viruses</taxon>
        <taxon>Duplodnaviria</taxon>
        <taxon>Heunggongvirae</taxon>
        <taxon>Uroviricota</taxon>
        <taxon>Caudoviricetes</taxon>
        <taxon>Herelleviridae</taxon>
        <taxon>Twortvirinae</taxon>
        <taxon>Silviavirus</taxon>
    </lineage>
</organism>
<gene>
    <name evidence="1" type="ORF">CF5_0169</name>
</gene>
<evidence type="ECO:0000313" key="2">
    <source>
        <dbReference type="Proteomes" id="UP001432109"/>
    </source>
</evidence>
<protein>
    <submittedName>
        <fullName evidence="1">Uncharacterized protein</fullName>
    </submittedName>
</protein>
<name>A0AAX4J796_9CAUD</name>
<accession>A0AAX4J796</accession>